<dbReference type="Pfam" id="PF01447">
    <property type="entry name" value="Peptidase_M4"/>
    <property type="match status" value="1"/>
</dbReference>
<dbReference type="InterPro" id="IPR050728">
    <property type="entry name" value="Zinc_Metalloprotease_M4"/>
</dbReference>
<keyword evidence="6 11" id="KW-0378">Hydrolase</keyword>
<dbReference type="AlphaFoldDB" id="A0AAC8THU7"/>
<dbReference type="InterPro" id="IPR001570">
    <property type="entry name" value="Peptidase_M4_C_domain"/>
</dbReference>
<keyword evidence="5 11" id="KW-0732">Signal</keyword>
<proteinExistence type="inferred from homology"/>
<feature type="domain" description="Peptidase M4" evidence="12">
    <location>
        <begin position="201"/>
        <end position="315"/>
    </location>
</feature>
<evidence type="ECO:0000256" key="1">
    <source>
        <dbReference type="ARBA" id="ARBA00001947"/>
    </source>
</evidence>
<evidence type="ECO:0000259" key="12">
    <source>
        <dbReference type="Pfam" id="PF01447"/>
    </source>
</evidence>
<dbReference type="Pfam" id="PF07504">
    <property type="entry name" value="FTP"/>
    <property type="match status" value="1"/>
</dbReference>
<dbReference type="KEGG" id="age:AA314_08228"/>
<gene>
    <name evidence="17" type="ORF">AA314_08228</name>
    <name evidence="18" type="ORF">ATI61_105416</name>
</gene>
<reference evidence="17 19" key="1">
    <citation type="submission" date="2015-05" db="EMBL/GenBank/DDBJ databases">
        <title>Genome assembly of Archangium gephyra DSM 2261.</title>
        <authorList>
            <person name="Sharma G."/>
            <person name="Subramanian S."/>
        </authorList>
    </citation>
    <scope>NUCLEOTIDE SEQUENCE [LARGE SCALE GENOMIC DNA]</scope>
    <source>
        <strain evidence="17 19">DSM 2261</strain>
    </source>
</reference>
<feature type="domain" description="Peptidase C-terminal archaeal/bacterial" evidence="15">
    <location>
        <begin position="516"/>
        <end position="581"/>
    </location>
</feature>
<evidence type="ECO:0000256" key="2">
    <source>
        <dbReference type="ARBA" id="ARBA00009388"/>
    </source>
</evidence>
<dbReference type="Proteomes" id="UP000256345">
    <property type="component" value="Unassembled WGS sequence"/>
</dbReference>
<keyword evidence="4" id="KW-0479">Metal-binding</keyword>
<dbReference type="GO" id="GO:0004222">
    <property type="term" value="F:metalloendopeptidase activity"/>
    <property type="evidence" value="ECO:0007669"/>
    <property type="project" value="UniProtKB-UniRule"/>
</dbReference>
<dbReference type="InterPro" id="IPR007280">
    <property type="entry name" value="Peptidase_C_arc/bac"/>
</dbReference>
<comment type="cofactor">
    <cofactor evidence="1 11">
        <name>Zn(2+)</name>
        <dbReference type="ChEBI" id="CHEBI:29105"/>
    </cofactor>
</comment>
<keyword evidence="3 11" id="KW-0645">Protease</keyword>
<dbReference type="PANTHER" id="PTHR33794:SF1">
    <property type="entry name" value="BACILLOLYSIN"/>
    <property type="match status" value="1"/>
</dbReference>
<evidence type="ECO:0000256" key="4">
    <source>
        <dbReference type="ARBA" id="ARBA00022723"/>
    </source>
</evidence>
<dbReference type="InterPro" id="IPR025711">
    <property type="entry name" value="PepSY"/>
</dbReference>
<dbReference type="GO" id="GO:0046872">
    <property type="term" value="F:metal ion binding"/>
    <property type="evidence" value="ECO:0007669"/>
    <property type="project" value="UniProtKB-UniRule"/>
</dbReference>
<dbReference type="InterPro" id="IPR013856">
    <property type="entry name" value="Peptidase_M4_domain"/>
</dbReference>
<protein>
    <recommendedName>
        <fullName evidence="11">Neutral metalloproteinase</fullName>
        <ecNumber evidence="11">3.4.24.-</ecNumber>
    </recommendedName>
</protein>
<evidence type="ECO:0000313" key="18">
    <source>
        <dbReference type="EMBL" id="REG32089.1"/>
    </source>
</evidence>
<evidence type="ECO:0000313" key="19">
    <source>
        <dbReference type="Proteomes" id="UP000035579"/>
    </source>
</evidence>
<dbReference type="EC" id="3.4.24.-" evidence="11"/>
<dbReference type="Proteomes" id="UP000035579">
    <property type="component" value="Chromosome"/>
</dbReference>
<evidence type="ECO:0000259" key="13">
    <source>
        <dbReference type="Pfam" id="PF02868"/>
    </source>
</evidence>
<dbReference type="Gene3D" id="2.60.120.380">
    <property type="match status" value="1"/>
</dbReference>
<evidence type="ECO:0000259" key="14">
    <source>
        <dbReference type="Pfam" id="PF03413"/>
    </source>
</evidence>
<evidence type="ECO:0000259" key="15">
    <source>
        <dbReference type="Pfam" id="PF04151"/>
    </source>
</evidence>
<dbReference type="PRINTS" id="PR00730">
    <property type="entry name" value="THERMOLYSIN"/>
</dbReference>
<feature type="active site" description="Proton donor" evidence="10">
    <location>
        <position position="399"/>
    </location>
</feature>
<feature type="active site" evidence="10">
    <location>
        <position position="308"/>
    </location>
</feature>
<evidence type="ECO:0000256" key="8">
    <source>
        <dbReference type="ARBA" id="ARBA00023049"/>
    </source>
</evidence>
<keyword evidence="8 11" id="KW-0482">Metalloprotease</keyword>
<feature type="domain" description="PepSY" evidence="14">
    <location>
        <begin position="127"/>
        <end position="197"/>
    </location>
</feature>
<dbReference type="GO" id="GO:0005576">
    <property type="term" value="C:extracellular region"/>
    <property type="evidence" value="ECO:0007669"/>
    <property type="project" value="UniProtKB-SubCell"/>
</dbReference>
<comment type="similarity">
    <text evidence="2 11">Belongs to the peptidase M4 family.</text>
</comment>
<keyword evidence="11" id="KW-0964">Secreted</keyword>
<reference evidence="18 20" key="2">
    <citation type="submission" date="2018-08" db="EMBL/GenBank/DDBJ databases">
        <title>Genomic Encyclopedia of Archaeal and Bacterial Type Strains, Phase II (KMG-II): from individual species to whole genera.</title>
        <authorList>
            <person name="Goeker M."/>
        </authorList>
    </citation>
    <scope>NUCLEOTIDE SEQUENCE [LARGE SCALE GENOMIC DNA]</scope>
    <source>
        <strain evidence="18 20">DSM 2261</strain>
    </source>
</reference>
<evidence type="ECO:0000313" key="17">
    <source>
        <dbReference type="EMBL" id="AKJ06602.1"/>
    </source>
</evidence>
<evidence type="ECO:0000256" key="11">
    <source>
        <dbReference type="RuleBase" id="RU366073"/>
    </source>
</evidence>
<comment type="subcellular location">
    <subcellularLocation>
        <location evidence="11">Secreted</location>
    </subcellularLocation>
</comment>
<evidence type="ECO:0000256" key="9">
    <source>
        <dbReference type="ARBA" id="ARBA00023145"/>
    </source>
</evidence>
<evidence type="ECO:0000256" key="3">
    <source>
        <dbReference type="ARBA" id="ARBA00022670"/>
    </source>
</evidence>
<dbReference type="InterPro" id="IPR011096">
    <property type="entry name" value="FTP_domain"/>
</dbReference>
<dbReference type="Gene3D" id="1.10.390.10">
    <property type="entry name" value="Neutral Protease Domain 2"/>
    <property type="match status" value="1"/>
</dbReference>
<keyword evidence="7 11" id="KW-0862">Zinc</keyword>
<dbReference type="Gene3D" id="3.10.450.490">
    <property type="match status" value="1"/>
</dbReference>
<dbReference type="InterPro" id="IPR023612">
    <property type="entry name" value="Peptidase_M4"/>
</dbReference>
<name>A0AAC8THU7_9BACT</name>
<comment type="function">
    <text evidence="11">Extracellular zinc metalloprotease.</text>
</comment>
<feature type="signal peptide" evidence="11">
    <location>
        <begin position="1"/>
        <end position="23"/>
    </location>
</feature>
<dbReference type="SUPFAM" id="SSF55486">
    <property type="entry name" value="Metalloproteases ('zincins'), catalytic domain"/>
    <property type="match status" value="1"/>
</dbReference>
<evidence type="ECO:0000259" key="16">
    <source>
        <dbReference type="Pfam" id="PF07504"/>
    </source>
</evidence>
<dbReference type="Gene3D" id="3.10.170.10">
    <property type="match status" value="1"/>
</dbReference>
<evidence type="ECO:0000256" key="7">
    <source>
        <dbReference type="ARBA" id="ARBA00022833"/>
    </source>
</evidence>
<organism evidence="17 19">
    <name type="scientific">Archangium gephyra</name>
    <dbReference type="NCBI Taxonomy" id="48"/>
    <lineage>
        <taxon>Bacteria</taxon>
        <taxon>Pseudomonadati</taxon>
        <taxon>Myxococcota</taxon>
        <taxon>Myxococcia</taxon>
        <taxon>Myxococcales</taxon>
        <taxon>Cystobacterineae</taxon>
        <taxon>Archangiaceae</taxon>
        <taxon>Archangium</taxon>
    </lineage>
</organism>
<dbReference type="PROSITE" id="PS51257">
    <property type="entry name" value="PROKAR_LIPOPROTEIN"/>
    <property type="match status" value="1"/>
</dbReference>
<evidence type="ECO:0000256" key="6">
    <source>
        <dbReference type="ARBA" id="ARBA00022801"/>
    </source>
</evidence>
<dbReference type="Pfam" id="PF03413">
    <property type="entry name" value="PepSY"/>
    <property type="match status" value="1"/>
</dbReference>
<feature type="domain" description="Peptidase M4 C-terminal" evidence="13">
    <location>
        <begin position="318"/>
        <end position="491"/>
    </location>
</feature>
<dbReference type="RefSeq" id="WP_047859853.1">
    <property type="nucleotide sequence ID" value="NZ_CP011509.1"/>
</dbReference>
<keyword evidence="20" id="KW-1185">Reference proteome</keyword>
<dbReference type="EMBL" id="QUMU01000005">
    <property type="protein sequence ID" value="REG32089.1"/>
    <property type="molecule type" value="Genomic_DNA"/>
</dbReference>
<dbReference type="CDD" id="cd09597">
    <property type="entry name" value="M4_TLP"/>
    <property type="match status" value="1"/>
</dbReference>
<evidence type="ECO:0000256" key="5">
    <source>
        <dbReference type="ARBA" id="ARBA00022729"/>
    </source>
</evidence>
<evidence type="ECO:0000313" key="20">
    <source>
        <dbReference type="Proteomes" id="UP000256345"/>
    </source>
</evidence>
<dbReference type="EMBL" id="CP011509">
    <property type="protein sequence ID" value="AKJ06602.1"/>
    <property type="molecule type" value="Genomic_DNA"/>
</dbReference>
<sequence>MRTPRLVSILPLMLLGSACSVDSTEADTQATPATQDSNLSAKAEGRGLEQLKAQRPEFFRGAGDVSLKRSLRDERGMTHERVTQSIRGVPVFGAQAILHLDANGAVVSVTDRLARDLKVDTTPGLRAEEAMQIAVAQVGGSRALRASPKADLQILTDDIGNGARLTYRVQLEALTDKGEPSMPNLFIDAHSGEVVKQFDNMKTTKNRKTYNAGNRTTLPGTLVRSEGQAPSGDAVLDQAHDNAGLTYDFYFNNYGRDSYNAAGGVLTSTVHYDRSYVNAYWNGTQMVYGDGNGVDSGPLTVLDVVAHELTHAVTDTESDLIYSNESGALNEAMSDVFGASVEAARDGAVSGNTWKIGEECWTPATAGDALRYMNDPALAGDYDYYPTRYTGTSDNGGVHWNSGIANLAFKLMVTGGTHPRGKTSNVVPALDANAYTSIQKGAAIFYRANTVYLTPGSTFSEARGATAQAATDLYGATAAAAVNEAWAAVGVAAPPSWTVIQTVSNLSGARSSNTNYTYATPAGATAMKFETIGGTGDADLYVKFGSAPTTTSYDCRSAGATSTETCTINGAKQGTYYVLIKGYTAYSGVTYKASSGQ</sequence>
<feature type="chain" id="PRO_5041778012" description="Neutral metalloproteinase" evidence="11">
    <location>
        <begin position="24"/>
        <end position="597"/>
    </location>
</feature>
<dbReference type="Pfam" id="PF02868">
    <property type="entry name" value="Peptidase_M4_C"/>
    <property type="match status" value="1"/>
</dbReference>
<dbReference type="Pfam" id="PF04151">
    <property type="entry name" value="PPC"/>
    <property type="match status" value="1"/>
</dbReference>
<keyword evidence="9" id="KW-0865">Zymogen</keyword>
<accession>A0AAC8THU7</accession>
<dbReference type="InterPro" id="IPR027268">
    <property type="entry name" value="Peptidase_M4/M1_CTD_sf"/>
</dbReference>
<dbReference type="GO" id="GO:0006508">
    <property type="term" value="P:proteolysis"/>
    <property type="evidence" value="ECO:0007669"/>
    <property type="project" value="UniProtKB-KW"/>
</dbReference>
<feature type="domain" description="FTP" evidence="16">
    <location>
        <begin position="68"/>
        <end position="111"/>
    </location>
</feature>
<dbReference type="PANTHER" id="PTHR33794">
    <property type="entry name" value="BACILLOLYSIN"/>
    <property type="match status" value="1"/>
</dbReference>
<evidence type="ECO:0000256" key="10">
    <source>
        <dbReference type="PIRSR" id="PIRSR623612-1"/>
    </source>
</evidence>